<keyword evidence="3" id="KW-0964">Secreted</keyword>
<dbReference type="InterPro" id="IPR039271">
    <property type="entry name" value="Kiwellin-like"/>
</dbReference>
<comment type="subcellular location">
    <subcellularLocation>
        <location evidence="1">Secreted</location>
    </subcellularLocation>
</comment>
<evidence type="ECO:0000256" key="3">
    <source>
        <dbReference type="ARBA" id="ARBA00022525"/>
    </source>
</evidence>
<evidence type="ECO:0000256" key="2">
    <source>
        <dbReference type="ARBA" id="ARBA00005592"/>
    </source>
</evidence>
<organism evidence="5 6">
    <name type="scientific">Rosa chinensis</name>
    <name type="common">China rose</name>
    <dbReference type="NCBI Taxonomy" id="74649"/>
    <lineage>
        <taxon>Eukaryota</taxon>
        <taxon>Viridiplantae</taxon>
        <taxon>Streptophyta</taxon>
        <taxon>Embryophyta</taxon>
        <taxon>Tracheophyta</taxon>
        <taxon>Spermatophyta</taxon>
        <taxon>Magnoliopsida</taxon>
        <taxon>eudicotyledons</taxon>
        <taxon>Gunneridae</taxon>
        <taxon>Pentapetalae</taxon>
        <taxon>rosids</taxon>
        <taxon>fabids</taxon>
        <taxon>Rosales</taxon>
        <taxon>Rosaceae</taxon>
        <taxon>Rosoideae</taxon>
        <taxon>Rosoideae incertae sedis</taxon>
        <taxon>Rosa</taxon>
    </lineage>
</organism>
<dbReference type="InterPro" id="IPR036908">
    <property type="entry name" value="RlpA-like_sf"/>
</dbReference>
<keyword evidence="6" id="KW-1185">Reference proteome</keyword>
<evidence type="ECO:0000313" key="6">
    <source>
        <dbReference type="Proteomes" id="UP000238479"/>
    </source>
</evidence>
<sequence>MYPTYHCSPPVSKHTKAYLILDSFENGIDGGVSTCDNRYHSDETLVVALSTGWFNNGGMCLKNITNSGIMGAVWWPWWWIV</sequence>
<gene>
    <name evidence="5" type="ORF">RchiOBHm_Chr1g0348351</name>
</gene>
<dbReference type="PANTHER" id="PTHR33191:SF58">
    <property type="entry name" value="RIPENING-RELATED PROTEIN 1"/>
    <property type="match status" value="1"/>
</dbReference>
<evidence type="ECO:0000256" key="4">
    <source>
        <dbReference type="ARBA" id="ARBA00022729"/>
    </source>
</evidence>
<accession>A0A2P6SFK0</accession>
<proteinExistence type="inferred from homology"/>
<comment type="similarity">
    <text evidence="2">Belongs to the kiwellin family.</text>
</comment>
<dbReference type="SUPFAM" id="SSF50685">
    <property type="entry name" value="Barwin-like endoglucanases"/>
    <property type="match status" value="1"/>
</dbReference>
<comment type="caution">
    <text evidence="5">The sequence shown here is derived from an EMBL/GenBank/DDBJ whole genome shotgun (WGS) entry which is preliminary data.</text>
</comment>
<dbReference type="Proteomes" id="UP000238479">
    <property type="component" value="Chromosome 1"/>
</dbReference>
<dbReference type="Gramene" id="PRQ57440">
    <property type="protein sequence ID" value="PRQ57440"/>
    <property type="gene ID" value="RchiOBHm_Chr1g0348351"/>
</dbReference>
<evidence type="ECO:0000256" key="1">
    <source>
        <dbReference type="ARBA" id="ARBA00004613"/>
    </source>
</evidence>
<dbReference type="AlphaFoldDB" id="A0A2P6SFK0"/>
<dbReference type="Pfam" id="PF24300">
    <property type="entry name" value="KWL1"/>
    <property type="match status" value="1"/>
</dbReference>
<name>A0A2P6SFK0_ROSCH</name>
<protein>
    <submittedName>
        <fullName evidence="5">Putative rlpA-like protein, double-psi beta-barrel</fullName>
    </submittedName>
</protein>
<dbReference type="PANTHER" id="PTHR33191">
    <property type="entry name" value="RIPENING-RELATED PROTEIN 2-RELATED"/>
    <property type="match status" value="1"/>
</dbReference>
<dbReference type="GO" id="GO:0005576">
    <property type="term" value="C:extracellular region"/>
    <property type="evidence" value="ECO:0007669"/>
    <property type="project" value="UniProtKB-SubCell"/>
</dbReference>
<reference evidence="5 6" key="1">
    <citation type="journal article" date="2018" name="Nat. Genet.">
        <title>The Rosa genome provides new insights in the design of modern roses.</title>
        <authorList>
            <person name="Bendahmane M."/>
        </authorList>
    </citation>
    <scope>NUCLEOTIDE SEQUENCE [LARGE SCALE GENOMIC DNA]</scope>
    <source>
        <strain evidence="6">cv. Old Blush</strain>
    </source>
</reference>
<evidence type="ECO:0000313" key="5">
    <source>
        <dbReference type="EMBL" id="PRQ57440.1"/>
    </source>
</evidence>
<dbReference type="EMBL" id="PDCK01000039">
    <property type="protein sequence ID" value="PRQ57440.1"/>
    <property type="molecule type" value="Genomic_DNA"/>
</dbReference>
<keyword evidence="4" id="KW-0732">Signal</keyword>
<dbReference type="STRING" id="74649.A0A2P6SFK0"/>